<keyword evidence="2" id="KW-1185">Reference proteome</keyword>
<reference evidence="1 2" key="1">
    <citation type="journal article" date="2015" name="Genome Announc.">
        <title>Expanding the biotechnology potential of lactobacilli through comparative genomics of 213 strains and associated genera.</title>
        <authorList>
            <person name="Sun Z."/>
            <person name="Harris H.M."/>
            <person name="McCann A."/>
            <person name="Guo C."/>
            <person name="Argimon S."/>
            <person name="Zhang W."/>
            <person name="Yang X."/>
            <person name="Jeffery I.B."/>
            <person name="Cooney J.C."/>
            <person name="Kagawa T.F."/>
            <person name="Liu W."/>
            <person name="Song Y."/>
            <person name="Salvetti E."/>
            <person name="Wrobel A."/>
            <person name="Rasinkangas P."/>
            <person name="Parkhill J."/>
            <person name="Rea M.C."/>
            <person name="O'Sullivan O."/>
            <person name="Ritari J."/>
            <person name="Douillard F.P."/>
            <person name="Paul Ross R."/>
            <person name="Yang R."/>
            <person name="Briner A.E."/>
            <person name="Felis G.E."/>
            <person name="de Vos W.M."/>
            <person name="Barrangou R."/>
            <person name="Klaenhammer T.R."/>
            <person name="Caufield P.W."/>
            <person name="Cui Y."/>
            <person name="Zhang H."/>
            <person name="O'Toole P.W."/>
        </authorList>
    </citation>
    <scope>NUCLEOTIDE SEQUENCE [LARGE SCALE GENOMIC DNA]</scope>
    <source>
        <strain evidence="1 2">DSM 20534</strain>
    </source>
</reference>
<dbReference type="PATRIC" id="fig|1423722.3.peg.959"/>
<dbReference type="AlphaFoldDB" id="A0A0R1GVA3"/>
<protein>
    <submittedName>
        <fullName evidence="1">Uncharacterized protein</fullName>
    </submittedName>
</protein>
<sequence length="267" mass="28989">MKLKKKSLYIPTLGLTLVLVLALVYLASQTKASEQISTSRSPTVSLAKTKKDFYKDKVKNISGDLKLANYPTNFQDLVAKGELTILGTVQQLKSYVYAPYGEEGPANPYTMATIKVDQLLDGTAPGATVNVLFAGGNISQKELLVDVSQKEWLTEAERKDAQSDEVITVKESYSPLPQVGESMALILNQAPAGSNGIDEEYFMAAFSGKGIFLNNNGTFEREPELQPTGGGEDSNGVLRVRRSAAVQIPTDDEIMNKGMNELIQSKS</sequence>
<evidence type="ECO:0000313" key="1">
    <source>
        <dbReference type="EMBL" id="KRK38166.1"/>
    </source>
</evidence>
<dbReference type="EMBL" id="AZCV01000002">
    <property type="protein sequence ID" value="KRK38166.1"/>
    <property type="molecule type" value="Genomic_DNA"/>
</dbReference>
<dbReference type="Proteomes" id="UP000050909">
    <property type="component" value="Unassembled WGS sequence"/>
</dbReference>
<gene>
    <name evidence="1" type="ORF">FC62_GL000943</name>
</gene>
<accession>A0A0R1GVA3</accession>
<dbReference type="RefSeq" id="WP_054746390.1">
    <property type="nucleotide sequence ID" value="NZ_AZCV01000002.1"/>
</dbReference>
<organism evidence="1 2">
    <name type="scientific">Amylolactobacillus amylotrophicus DSM 20534</name>
    <dbReference type="NCBI Taxonomy" id="1423722"/>
    <lineage>
        <taxon>Bacteria</taxon>
        <taxon>Bacillati</taxon>
        <taxon>Bacillota</taxon>
        <taxon>Bacilli</taxon>
        <taxon>Lactobacillales</taxon>
        <taxon>Lactobacillaceae</taxon>
        <taxon>Amylolactobacillus</taxon>
    </lineage>
</organism>
<proteinExistence type="predicted"/>
<comment type="caution">
    <text evidence="1">The sequence shown here is derived from an EMBL/GenBank/DDBJ whole genome shotgun (WGS) entry which is preliminary data.</text>
</comment>
<evidence type="ECO:0000313" key="2">
    <source>
        <dbReference type="Proteomes" id="UP000050909"/>
    </source>
</evidence>
<name>A0A0R1GVA3_9LACO</name>